<reference evidence="1 2" key="1">
    <citation type="journal article" date="2014" name="Antonie Van Leeuwenhoek">
        <title>Hyphomonas beringensis sp. nov. and Hyphomonas chukchiensis sp. nov., isolated from surface seawater of the Bering Sea and Chukchi Sea.</title>
        <authorList>
            <person name="Li C."/>
            <person name="Lai Q."/>
            <person name="Li G."/>
            <person name="Dong C."/>
            <person name="Wang J."/>
            <person name="Liao Y."/>
            <person name="Shao Z."/>
        </authorList>
    </citation>
    <scope>NUCLEOTIDE SEQUENCE [LARGE SCALE GENOMIC DNA]</scope>
    <source>
        <strain evidence="1 2">25B14_1</strain>
    </source>
</reference>
<dbReference type="Proteomes" id="UP000027037">
    <property type="component" value="Unassembled WGS sequence"/>
</dbReference>
<name>A0A062UI29_9PROT</name>
<accession>A0A062UI29</accession>
<dbReference type="EMBL" id="AWFF01000001">
    <property type="protein sequence ID" value="KCZ57373.1"/>
    <property type="molecule type" value="Genomic_DNA"/>
</dbReference>
<comment type="caution">
    <text evidence="1">The sequence shown here is derived from an EMBL/GenBank/DDBJ whole genome shotgun (WGS) entry which is preliminary data.</text>
</comment>
<organism evidence="1 2">
    <name type="scientific">Hyphomonas beringensis</name>
    <dbReference type="NCBI Taxonomy" id="1280946"/>
    <lineage>
        <taxon>Bacteria</taxon>
        <taxon>Pseudomonadati</taxon>
        <taxon>Pseudomonadota</taxon>
        <taxon>Alphaproteobacteria</taxon>
        <taxon>Hyphomonadales</taxon>
        <taxon>Hyphomonadaceae</taxon>
        <taxon>Hyphomonas</taxon>
    </lineage>
</organism>
<dbReference type="AlphaFoldDB" id="A0A062UI29"/>
<evidence type="ECO:0000313" key="1">
    <source>
        <dbReference type="EMBL" id="KCZ57373.1"/>
    </source>
</evidence>
<keyword evidence="2" id="KW-1185">Reference proteome</keyword>
<protein>
    <submittedName>
        <fullName evidence="1">Uncharacterized protein</fullName>
    </submittedName>
</protein>
<dbReference type="STRING" id="1280946.HY29_01200"/>
<proteinExistence type="predicted"/>
<sequence length="63" mass="7373">MPKSFSLIRIMHIVATKRRQVARFFASQAVLLRLTRKTTFSARAMVSAFYLASYRCLLIRSQY</sequence>
<gene>
    <name evidence="1" type="ORF">HY29_01200</name>
</gene>
<evidence type="ECO:0000313" key="2">
    <source>
        <dbReference type="Proteomes" id="UP000027037"/>
    </source>
</evidence>